<keyword evidence="2" id="KW-1185">Reference proteome</keyword>
<evidence type="ECO:0008006" key="3">
    <source>
        <dbReference type="Google" id="ProtNLM"/>
    </source>
</evidence>
<dbReference type="InterPro" id="IPR009078">
    <property type="entry name" value="Ferritin-like_SF"/>
</dbReference>
<organism evidence="1 2">
    <name type="scientific">Advenella faeciporci</name>
    <dbReference type="NCBI Taxonomy" id="797535"/>
    <lineage>
        <taxon>Bacteria</taxon>
        <taxon>Pseudomonadati</taxon>
        <taxon>Pseudomonadota</taxon>
        <taxon>Betaproteobacteria</taxon>
        <taxon>Burkholderiales</taxon>
        <taxon>Alcaligenaceae</taxon>
    </lineage>
</organism>
<name>A0A918JQT0_9BURK</name>
<accession>A0A918JQT0</accession>
<protein>
    <recommendedName>
        <fullName evidence="3">Ferritin-like domain-containing protein</fullName>
    </recommendedName>
</protein>
<gene>
    <name evidence="1" type="ORF">GCM10011450_21280</name>
</gene>
<dbReference type="CDD" id="cd00657">
    <property type="entry name" value="Ferritin_like"/>
    <property type="match status" value="1"/>
</dbReference>
<evidence type="ECO:0000313" key="1">
    <source>
        <dbReference type="EMBL" id="GGW90856.1"/>
    </source>
</evidence>
<dbReference type="PANTHER" id="PTHR42782:SF4">
    <property type="entry name" value="DUF455 DOMAIN-CONTAINING PROTEIN"/>
    <property type="match status" value="1"/>
</dbReference>
<evidence type="ECO:0000313" key="2">
    <source>
        <dbReference type="Proteomes" id="UP000608345"/>
    </source>
</evidence>
<dbReference type="RefSeq" id="WP_189385478.1">
    <property type="nucleotide sequence ID" value="NZ_BAABFY010000005.1"/>
</dbReference>
<dbReference type="InterPro" id="IPR012347">
    <property type="entry name" value="Ferritin-like"/>
</dbReference>
<dbReference type="Gene3D" id="1.20.1260.10">
    <property type="match status" value="1"/>
</dbReference>
<dbReference type="Pfam" id="PF04305">
    <property type="entry name" value="DUF455"/>
    <property type="match status" value="1"/>
</dbReference>
<proteinExistence type="predicted"/>
<dbReference type="AlphaFoldDB" id="A0A918JQT0"/>
<dbReference type="InterPro" id="IPR011197">
    <property type="entry name" value="UCP012318"/>
</dbReference>
<dbReference type="PIRSF" id="PIRSF012318">
    <property type="entry name" value="UCP012318"/>
    <property type="match status" value="1"/>
</dbReference>
<reference evidence="1" key="2">
    <citation type="submission" date="2020-09" db="EMBL/GenBank/DDBJ databases">
        <authorList>
            <person name="Sun Q."/>
            <person name="Kim S."/>
        </authorList>
    </citation>
    <scope>NUCLEOTIDE SEQUENCE</scope>
    <source>
        <strain evidence="1">KCTC 23732</strain>
    </source>
</reference>
<dbReference type="SUPFAM" id="SSF47240">
    <property type="entry name" value="Ferritin-like"/>
    <property type="match status" value="1"/>
</dbReference>
<dbReference type="Proteomes" id="UP000608345">
    <property type="component" value="Unassembled WGS sequence"/>
</dbReference>
<sequence length="263" mass="29648">MSIPLSLRESAFKALIVSDPDEKIAAVRQIAFDAPIHTQEISPSSQTIPGRPLRPELVPPQKVTYRSVNSEAGKAALIHSIAHIEFNAINLALDIIWRFAHLPEEFYRDWLRVAKEEAYHFSLVREHLRNLGYEYGSFTAHNGLWEICEKTANDLLARLALVPRTLEARGLDVSPVIQNKLASVNDHEGVKILEIILHDEVGHVELGNKWYLYLCQQTGKDPIATYANMVHTYRVAKPKGPLNIKARKQAGFTDEELAWLGSD</sequence>
<comment type="caution">
    <text evidence="1">The sequence shown here is derived from an EMBL/GenBank/DDBJ whole genome shotgun (WGS) entry which is preliminary data.</text>
</comment>
<reference evidence="1" key="1">
    <citation type="journal article" date="2014" name="Int. J. Syst. Evol. Microbiol.">
        <title>Complete genome sequence of Corynebacterium casei LMG S-19264T (=DSM 44701T), isolated from a smear-ripened cheese.</title>
        <authorList>
            <consortium name="US DOE Joint Genome Institute (JGI-PGF)"/>
            <person name="Walter F."/>
            <person name="Albersmeier A."/>
            <person name="Kalinowski J."/>
            <person name="Ruckert C."/>
        </authorList>
    </citation>
    <scope>NUCLEOTIDE SEQUENCE</scope>
    <source>
        <strain evidence="1">KCTC 23732</strain>
    </source>
</reference>
<dbReference type="PANTHER" id="PTHR42782">
    <property type="entry name" value="SI:CH73-314G15.3"/>
    <property type="match status" value="1"/>
</dbReference>
<dbReference type="InterPro" id="IPR007402">
    <property type="entry name" value="DUF455"/>
</dbReference>
<dbReference type="EMBL" id="BMYS01000016">
    <property type="protein sequence ID" value="GGW90856.1"/>
    <property type="molecule type" value="Genomic_DNA"/>
</dbReference>